<dbReference type="PANTHER" id="PTHR43149:SF1">
    <property type="entry name" value="DELTA(3,5)-DELTA(2,4)-DIENOYL-COA ISOMERASE, MITOCHONDRIAL"/>
    <property type="match status" value="1"/>
</dbReference>
<dbReference type="PROSITE" id="PS00166">
    <property type="entry name" value="ENOYL_COA_HYDRATASE"/>
    <property type="match status" value="1"/>
</dbReference>
<comment type="subcellular location">
    <subcellularLocation>
        <location evidence="1">Peroxisome</location>
    </subcellularLocation>
</comment>
<dbReference type="InterPro" id="IPR029045">
    <property type="entry name" value="ClpP/crotonase-like_dom_sf"/>
</dbReference>
<keyword evidence="7" id="KW-0576">Peroxisome</keyword>
<evidence type="ECO:0000256" key="9">
    <source>
        <dbReference type="RuleBase" id="RU003707"/>
    </source>
</evidence>
<accession>A0A248LIH9</accession>
<dbReference type="NCBIfam" id="NF004794">
    <property type="entry name" value="PRK06142.1"/>
    <property type="match status" value="1"/>
</dbReference>
<evidence type="ECO:0000256" key="1">
    <source>
        <dbReference type="ARBA" id="ARBA00004275"/>
    </source>
</evidence>
<evidence type="ECO:0000256" key="7">
    <source>
        <dbReference type="ARBA" id="ARBA00023140"/>
    </source>
</evidence>
<comment type="similarity">
    <text evidence="3 9">Belongs to the enoyl-CoA hydratase/isomerase family.</text>
</comment>
<evidence type="ECO:0000313" key="10">
    <source>
        <dbReference type="EMBL" id="ASJ24600.1"/>
    </source>
</evidence>
<keyword evidence="4" id="KW-0276">Fatty acid metabolism</keyword>
<dbReference type="GO" id="GO:0051750">
    <property type="term" value="F:delta(3,5)-delta(2,4)-dienoyl-CoA isomerase activity"/>
    <property type="evidence" value="ECO:0007669"/>
    <property type="project" value="TreeGrafter"/>
</dbReference>
<evidence type="ECO:0000256" key="2">
    <source>
        <dbReference type="ARBA" id="ARBA00005005"/>
    </source>
</evidence>
<dbReference type="InterPro" id="IPR018376">
    <property type="entry name" value="Enoyl-CoA_hyd/isom_CS"/>
</dbReference>
<comment type="pathway">
    <text evidence="2">Lipid metabolism; fatty acid beta-oxidation.</text>
</comment>
<evidence type="ECO:0000313" key="11">
    <source>
        <dbReference type="Proteomes" id="UP000197424"/>
    </source>
</evidence>
<dbReference type="FunFam" id="3.90.226.10:FF:000024">
    <property type="entry name" value="Delta3,5-delta2,4-dienoyl-CoA isomerase"/>
    <property type="match status" value="1"/>
</dbReference>
<dbReference type="PANTHER" id="PTHR43149">
    <property type="entry name" value="ENOYL-COA HYDRATASE"/>
    <property type="match status" value="1"/>
</dbReference>
<reference evidence="11" key="1">
    <citation type="submission" date="2017-06" db="EMBL/GenBank/DDBJ databases">
        <title>Whole genome sequence of Laribacter hongkongensis LHGZ1.</title>
        <authorList>
            <person name="Chen D."/>
            <person name="Wu H."/>
            <person name="Chen J."/>
        </authorList>
    </citation>
    <scope>NUCLEOTIDE SEQUENCE [LARGE SCALE GENOMIC DNA]</scope>
    <source>
        <strain evidence="11">LHGZ1</strain>
    </source>
</reference>
<dbReference type="AlphaFoldDB" id="A0A248LIH9"/>
<dbReference type="Gene3D" id="3.90.226.10">
    <property type="entry name" value="2-enoyl-CoA Hydratase, Chain A, domain 1"/>
    <property type="match status" value="1"/>
</dbReference>
<proteinExistence type="inferred from homology"/>
<dbReference type="InterPro" id="IPR014748">
    <property type="entry name" value="Enoyl-CoA_hydra_C"/>
</dbReference>
<protein>
    <submittedName>
        <fullName evidence="10">Enoyl-CoA hydratase</fullName>
    </submittedName>
</protein>
<dbReference type="GO" id="GO:0005737">
    <property type="term" value="C:cytoplasm"/>
    <property type="evidence" value="ECO:0007669"/>
    <property type="project" value="UniProtKB-ARBA"/>
</dbReference>
<organism evidence="10 11">
    <name type="scientific">Laribacter hongkongensis</name>
    <dbReference type="NCBI Taxonomy" id="168471"/>
    <lineage>
        <taxon>Bacteria</taxon>
        <taxon>Pseudomonadati</taxon>
        <taxon>Pseudomonadota</taxon>
        <taxon>Betaproteobacteria</taxon>
        <taxon>Neisseriales</taxon>
        <taxon>Aquaspirillaceae</taxon>
        <taxon>Laribacter</taxon>
    </lineage>
</organism>
<evidence type="ECO:0000256" key="5">
    <source>
        <dbReference type="ARBA" id="ARBA00022990"/>
    </source>
</evidence>
<dbReference type="EMBL" id="CP022115">
    <property type="protein sequence ID" value="ASJ24600.1"/>
    <property type="molecule type" value="Genomic_DNA"/>
</dbReference>
<sequence>MLQLETLSVALEAHVATIHFNRPDKANALNEQMWEELRRAFEWADDTPEVRVVVLAGEGRHFCAGIDLMMLAGLQQAIHDPCEGRKREKLLATIRRLQRSVTALEACRKPVIAAIHGACVGGGLDVALAADIRLAAGNATFCVKEIDIGMVADVGTLQRLHHVVGDGRARELALTGRQIDAEEAERIGLVTQVLPDKEILLSAASELAGMLAGKSPLALRGTKQVLNYSRDHSVAEGLEQVAHWNAAMLISSDIQAAVMAQMQGQTPVFAD</sequence>
<keyword evidence="5" id="KW-0007">Acetylation</keyword>
<dbReference type="Gene3D" id="1.10.12.10">
    <property type="entry name" value="Lyase 2-enoyl-coa Hydratase, Chain A, domain 2"/>
    <property type="match status" value="1"/>
</dbReference>
<evidence type="ECO:0000256" key="6">
    <source>
        <dbReference type="ARBA" id="ARBA00023098"/>
    </source>
</evidence>
<evidence type="ECO:0000256" key="3">
    <source>
        <dbReference type="ARBA" id="ARBA00005254"/>
    </source>
</evidence>
<gene>
    <name evidence="10" type="ORF">LHGZ1_1769</name>
</gene>
<dbReference type="OMA" id="CAGLDMG"/>
<dbReference type="Pfam" id="PF00378">
    <property type="entry name" value="ECH_1"/>
    <property type="match status" value="1"/>
</dbReference>
<dbReference type="FunFam" id="1.10.12.10:FF:000004">
    <property type="entry name" value="Delta3,5-delta2,4-dienoyl-CoA isomerase"/>
    <property type="match status" value="1"/>
</dbReference>
<evidence type="ECO:0000256" key="8">
    <source>
        <dbReference type="ARBA" id="ARBA00023235"/>
    </source>
</evidence>
<keyword evidence="8" id="KW-0413">Isomerase</keyword>
<dbReference type="InterPro" id="IPR045002">
    <property type="entry name" value="Ech1-like"/>
</dbReference>
<name>A0A248LIH9_9NEIS</name>
<dbReference type="GO" id="GO:0006635">
    <property type="term" value="P:fatty acid beta-oxidation"/>
    <property type="evidence" value="ECO:0007669"/>
    <property type="project" value="UniProtKB-UniPathway"/>
</dbReference>
<dbReference type="GeneID" id="75108762"/>
<dbReference type="Proteomes" id="UP000197424">
    <property type="component" value="Chromosome"/>
</dbReference>
<dbReference type="SUPFAM" id="SSF52096">
    <property type="entry name" value="ClpP/crotonase"/>
    <property type="match status" value="1"/>
</dbReference>
<dbReference type="InterPro" id="IPR001753">
    <property type="entry name" value="Enoyl-CoA_hydra/iso"/>
</dbReference>
<dbReference type="UniPathway" id="UPA00659"/>
<dbReference type="RefSeq" id="WP_012697327.1">
    <property type="nucleotide sequence ID" value="NZ_CP022115.1"/>
</dbReference>
<dbReference type="CDD" id="cd06558">
    <property type="entry name" value="crotonase-like"/>
    <property type="match status" value="1"/>
</dbReference>
<keyword evidence="6" id="KW-0443">Lipid metabolism</keyword>
<evidence type="ECO:0000256" key="4">
    <source>
        <dbReference type="ARBA" id="ARBA00022832"/>
    </source>
</evidence>